<feature type="region of interest" description="Disordered" evidence="1">
    <location>
        <begin position="1"/>
        <end position="60"/>
    </location>
</feature>
<organism evidence="2 3">
    <name type="scientific">Cynomolgus macaque cytomegalovirus strain Mauritius</name>
    <dbReference type="NCBI Taxonomy" id="1690255"/>
    <lineage>
        <taxon>Viruses</taxon>
        <taxon>Duplodnaviria</taxon>
        <taxon>Heunggongvirae</taxon>
        <taxon>Peploviricota</taxon>
        <taxon>Herviviricetes</taxon>
        <taxon>Herpesvirales</taxon>
        <taxon>Orthoherpesviridae</taxon>
        <taxon>Betaherpesvirinae</taxon>
        <taxon>Cytomegalovirus</taxon>
        <taxon>Cytomegalovirus macacinebeta3</taxon>
    </lineage>
</organism>
<dbReference type="EMBL" id="KP796148">
    <property type="protein sequence ID" value="AKT72880.1"/>
    <property type="molecule type" value="Genomic_DNA"/>
</dbReference>
<evidence type="ECO:0000313" key="2">
    <source>
        <dbReference type="EMBL" id="AKT72880.1"/>
    </source>
</evidence>
<reference evidence="2 3" key="1">
    <citation type="journal article" date="2016" name="BMC Genomics">
        <title>A novel strain of cynomolgus macaque cytomegalovirus: implications for host-virus co-evolution.</title>
        <authorList>
            <person name="Russell J.N."/>
            <person name="Marsh A.K."/>
            <person name="Willer D.O."/>
            <person name="Ambagala A.P."/>
            <person name="Dzamba M."/>
            <person name="Chan J.K."/>
            <person name="Pilon R."/>
            <person name="Fournier J."/>
            <person name="Brudno M."/>
            <person name="Antony J.M."/>
            <person name="Sandstrom P."/>
            <person name="Evans B.J."/>
            <person name="MacDonald K.S."/>
        </authorList>
    </citation>
    <scope>NUCLEOTIDE SEQUENCE [LARGE SCALE GENOMIC DNA]</scope>
    <source>
        <strain evidence="2">Mauritius</strain>
    </source>
</reference>
<protein>
    <submittedName>
        <fullName evidence="2">Uncharacterized protein</fullName>
    </submittedName>
</protein>
<name>A0A0K1H0E7_9BETA</name>
<proteinExistence type="predicted"/>
<evidence type="ECO:0000256" key="1">
    <source>
        <dbReference type="SAM" id="MobiDB-lite"/>
    </source>
</evidence>
<dbReference type="Proteomes" id="UP000118435">
    <property type="component" value="Segment"/>
</dbReference>
<gene>
    <name evidence="2" type="primary">Cy92</name>
</gene>
<evidence type="ECO:0000313" key="3">
    <source>
        <dbReference type="Proteomes" id="UP000118435"/>
    </source>
</evidence>
<sequence>MTQAGGGGALPHHSMRGGGLGMQTTPRIGSGVLTMGDGKRDPRPAKTQKVGAGHRKQRPIQLHYSKGTACALCGAHLPEPASHDLQ</sequence>
<accession>A0A0K1H0E7</accession>